<dbReference type="PANTHER" id="PTHR11909">
    <property type="entry name" value="CASEIN KINASE-RELATED"/>
    <property type="match status" value="1"/>
</dbReference>
<sequence>MKLKIGQRIGKGGQSEVFEAFDDSYNQYAVKVFFDEGPFENEVEVMEAIEKIESPNLSKLIATSKFEDGSNGIVMPLLGKNFRVCIKASEDRNSTSLKYATQMIDAVESLHKCGYIHCDIKSENFVVSPDMKTIILIDYGLCHRFKEREAIYQIFTQKNNLNINIEMDGLNEGGFENRRTIPKHFKGTLTYASLSCMDGKVHSYRDDLESLAYVLLYAKLGSLPWQKHRKIADTDEKRKKIYQEKLNFLNDFRAEDYKEDLSNVVKFLKYATSLDETEVPDYNYCRELFTRELELLDAPLKYKKDLFEFMRCSDISYSKRPSITCIKDNQSFNAIPFTGFKTKVISIKESDENSSKKGDDESKIEEIIMTKKTTLQLQQNRNSDRIVRPKMSNASSRDFHDSTLPTKTQSAYKKHQDRNRITSSPGLDFHANLNLGSAEDLLGSEVLKKINVPPKVNPRLRVIKEEELKYTNSFAFTPKEESIKNIDYECNDIKVSLPNHDSPKKKEEVKSASSHCEDLKSIELTEFYQYSTPQGKYCLVSCRLCFC</sequence>
<name>A0AAD1X9G1_EUPCR</name>
<protein>
    <recommendedName>
        <fullName evidence="2">Casein kinase I</fullName>
        <ecNumber evidence="1">2.7.11.1</ecNumber>
    </recommendedName>
</protein>
<dbReference type="Proteomes" id="UP001295684">
    <property type="component" value="Unassembled WGS sequence"/>
</dbReference>
<gene>
    <name evidence="5" type="ORF">ECRASSUSDP1_LOCUS3647</name>
</gene>
<dbReference type="Gene3D" id="1.10.510.10">
    <property type="entry name" value="Transferase(Phosphotransferase) domain 1"/>
    <property type="match status" value="1"/>
</dbReference>
<dbReference type="EMBL" id="CAMPGE010003490">
    <property type="protein sequence ID" value="CAI2362325.1"/>
    <property type="molecule type" value="Genomic_DNA"/>
</dbReference>
<evidence type="ECO:0000256" key="1">
    <source>
        <dbReference type="ARBA" id="ARBA00012513"/>
    </source>
</evidence>
<dbReference type="GO" id="GO:0004674">
    <property type="term" value="F:protein serine/threonine kinase activity"/>
    <property type="evidence" value="ECO:0007669"/>
    <property type="project" value="UniProtKB-EC"/>
</dbReference>
<evidence type="ECO:0000256" key="3">
    <source>
        <dbReference type="SAM" id="MobiDB-lite"/>
    </source>
</evidence>
<dbReference type="AlphaFoldDB" id="A0AAD1X9G1"/>
<dbReference type="Pfam" id="PF00069">
    <property type="entry name" value="Pkinase"/>
    <property type="match status" value="1"/>
</dbReference>
<dbReference type="GO" id="GO:0005524">
    <property type="term" value="F:ATP binding"/>
    <property type="evidence" value="ECO:0007669"/>
    <property type="project" value="InterPro"/>
</dbReference>
<evidence type="ECO:0000313" key="5">
    <source>
        <dbReference type="EMBL" id="CAI2362325.1"/>
    </source>
</evidence>
<feature type="region of interest" description="Disordered" evidence="3">
    <location>
        <begin position="392"/>
        <end position="425"/>
    </location>
</feature>
<dbReference type="PROSITE" id="PS50011">
    <property type="entry name" value="PROTEIN_KINASE_DOM"/>
    <property type="match status" value="1"/>
</dbReference>
<comment type="caution">
    <text evidence="5">The sequence shown here is derived from an EMBL/GenBank/DDBJ whole genome shotgun (WGS) entry which is preliminary data.</text>
</comment>
<keyword evidence="6" id="KW-1185">Reference proteome</keyword>
<dbReference type="InterPro" id="IPR050235">
    <property type="entry name" value="CK1_Ser-Thr_kinase"/>
</dbReference>
<dbReference type="EC" id="2.7.11.1" evidence="1"/>
<dbReference type="InterPro" id="IPR011009">
    <property type="entry name" value="Kinase-like_dom_sf"/>
</dbReference>
<organism evidence="5 6">
    <name type="scientific">Euplotes crassus</name>
    <dbReference type="NCBI Taxonomy" id="5936"/>
    <lineage>
        <taxon>Eukaryota</taxon>
        <taxon>Sar</taxon>
        <taxon>Alveolata</taxon>
        <taxon>Ciliophora</taxon>
        <taxon>Intramacronucleata</taxon>
        <taxon>Spirotrichea</taxon>
        <taxon>Hypotrichia</taxon>
        <taxon>Euplotida</taxon>
        <taxon>Euplotidae</taxon>
        <taxon>Moneuplotes</taxon>
    </lineage>
</organism>
<evidence type="ECO:0000259" key="4">
    <source>
        <dbReference type="PROSITE" id="PS50011"/>
    </source>
</evidence>
<dbReference type="PROSITE" id="PS00108">
    <property type="entry name" value="PROTEIN_KINASE_ST"/>
    <property type="match status" value="1"/>
</dbReference>
<dbReference type="SMART" id="SM00220">
    <property type="entry name" value="S_TKc"/>
    <property type="match status" value="1"/>
</dbReference>
<feature type="domain" description="Protein kinase" evidence="4">
    <location>
        <begin position="3"/>
        <end position="332"/>
    </location>
</feature>
<dbReference type="InterPro" id="IPR000719">
    <property type="entry name" value="Prot_kinase_dom"/>
</dbReference>
<dbReference type="InterPro" id="IPR008271">
    <property type="entry name" value="Ser/Thr_kinase_AS"/>
</dbReference>
<dbReference type="SUPFAM" id="SSF56112">
    <property type="entry name" value="Protein kinase-like (PK-like)"/>
    <property type="match status" value="1"/>
</dbReference>
<evidence type="ECO:0000256" key="2">
    <source>
        <dbReference type="ARBA" id="ARBA00023860"/>
    </source>
</evidence>
<proteinExistence type="predicted"/>
<evidence type="ECO:0000313" key="6">
    <source>
        <dbReference type="Proteomes" id="UP001295684"/>
    </source>
</evidence>
<accession>A0AAD1X9G1</accession>
<reference evidence="5" key="1">
    <citation type="submission" date="2023-07" db="EMBL/GenBank/DDBJ databases">
        <authorList>
            <consortium name="AG Swart"/>
            <person name="Singh M."/>
            <person name="Singh A."/>
            <person name="Seah K."/>
            <person name="Emmerich C."/>
        </authorList>
    </citation>
    <scope>NUCLEOTIDE SEQUENCE</scope>
    <source>
        <strain evidence="5">DP1</strain>
    </source>
</reference>